<evidence type="ECO:0000313" key="4">
    <source>
        <dbReference type="Proteomes" id="UP000054099"/>
    </source>
</evidence>
<keyword evidence="1" id="KW-0472">Membrane</keyword>
<dbReference type="Proteomes" id="UP000054099">
    <property type="component" value="Unassembled WGS sequence"/>
</dbReference>
<evidence type="ECO:0000256" key="2">
    <source>
        <dbReference type="SAM" id="SignalP"/>
    </source>
</evidence>
<evidence type="ECO:0000256" key="1">
    <source>
        <dbReference type="SAM" id="Phobius"/>
    </source>
</evidence>
<feature type="signal peptide" evidence="2">
    <location>
        <begin position="1"/>
        <end position="27"/>
    </location>
</feature>
<dbReference type="RefSeq" id="WP_061974947.1">
    <property type="nucleotide sequence ID" value="NZ_FMAV01000004.1"/>
</dbReference>
<organism evidence="3 4">
    <name type="scientific">Fictibacillus enclensis</name>
    <dbReference type="NCBI Taxonomy" id="1017270"/>
    <lineage>
        <taxon>Bacteria</taxon>
        <taxon>Bacillati</taxon>
        <taxon>Bacillota</taxon>
        <taxon>Bacilli</taxon>
        <taxon>Bacillales</taxon>
        <taxon>Fictibacillaceae</taxon>
        <taxon>Fictibacillus</taxon>
    </lineage>
</organism>
<keyword evidence="4" id="KW-1185">Reference proteome</keyword>
<accession>A0A0V8J2D1</accession>
<comment type="caution">
    <text evidence="3">The sequence shown here is derived from an EMBL/GenBank/DDBJ whole genome shotgun (WGS) entry which is preliminary data.</text>
</comment>
<keyword evidence="2" id="KW-0732">Signal</keyword>
<name>A0A0V8J2D1_9BACL</name>
<keyword evidence="1" id="KW-0812">Transmembrane</keyword>
<dbReference type="AlphaFoldDB" id="A0A0V8J2D1"/>
<protein>
    <submittedName>
        <fullName evidence="3">Uncharacterized protein</fullName>
    </submittedName>
</protein>
<sequence length="158" mass="17848">MKMLKSVSFIFALLLAVQFFSGSHVSASWTYPFVVWDHYTYSISEEYVDQVGKEIGEVTKYSDQEGAYTGNFSNQYKKGTKYFEIKGISTDKAIAVQEPGGKYIKAIREHKYQEASLVGNFMREAEANPWISFLVLVGAASVLIVSCKSLKDKFHIED</sequence>
<feature type="chain" id="PRO_5006893698" evidence="2">
    <location>
        <begin position="28"/>
        <end position="158"/>
    </location>
</feature>
<dbReference type="EMBL" id="LNQN01000006">
    <property type="protein sequence ID" value="KSU81197.1"/>
    <property type="molecule type" value="Genomic_DNA"/>
</dbReference>
<keyword evidence="1" id="KW-1133">Transmembrane helix</keyword>
<proteinExistence type="predicted"/>
<gene>
    <name evidence="3" type="ORF">AS030_19870</name>
</gene>
<evidence type="ECO:0000313" key="3">
    <source>
        <dbReference type="EMBL" id="KSU81197.1"/>
    </source>
</evidence>
<reference evidence="3 4" key="1">
    <citation type="journal article" date="2014" name="Antonie Van Leeuwenhoek">
        <title>Fictibacillus enclensis sp. nov., isolated from marine sediment.</title>
        <authorList>
            <person name="Dastager S.G."/>
            <person name="Mawlankar R."/>
            <person name="Srinivasan K."/>
            <person name="Tang S.K."/>
            <person name="Lee J.C."/>
            <person name="Ramana V.V."/>
            <person name="Shouche Y.S."/>
        </authorList>
    </citation>
    <scope>NUCLEOTIDE SEQUENCE [LARGE SCALE GENOMIC DNA]</scope>
    <source>
        <strain evidence="3 4">NIO-1003</strain>
    </source>
</reference>
<feature type="transmembrane region" description="Helical" evidence="1">
    <location>
        <begin position="130"/>
        <end position="147"/>
    </location>
</feature>
<dbReference type="OrthoDB" id="2357153at2"/>